<proteinExistence type="inferred from homology"/>
<evidence type="ECO:0000256" key="1">
    <source>
        <dbReference type="ARBA" id="ARBA00004571"/>
    </source>
</evidence>
<evidence type="ECO:0000256" key="7">
    <source>
        <dbReference type="ARBA" id="ARBA00023237"/>
    </source>
</evidence>
<protein>
    <submittedName>
        <fullName evidence="12">TonB-dependent receptor plug</fullName>
    </submittedName>
</protein>
<organism evidence="12">
    <name type="scientific">Sphingobacterium sp. (strain 21)</name>
    <dbReference type="NCBI Taxonomy" id="743722"/>
    <lineage>
        <taxon>Bacteria</taxon>
        <taxon>Pseudomonadati</taxon>
        <taxon>Bacteroidota</taxon>
        <taxon>Sphingobacteriia</taxon>
        <taxon>Sphingobacteriales</taxon>
        <taxon>Sphingobacteriaceae</taxon>
        <taxon>Sphingobacterium</taxon>
    </lineage>
</organism>
<dbReference type="HOGENOM" id="CLU_004317_0_2_10"/>
<evidence type="ECO:0000256" key="5">
    <source>
        <dbReference type="ARBA" id="ARBA00023077"/>
    </source>
</evidence>
<dbReference type="Pfam" id="PF07715">
    <property type="entry name" value="Plug"/>
    <property type="match status" value="1"/>
</dbReference>
<dbReference type="InterPro" id="IPR008969">
    <property type="entry name" value="CarboxyPept-like_regulatory"/>
</dbReference>
<dbReference type="NCBIfam" id="TIGR04056">
    <property type="entry name" value="OMP_RagA_SusC"/>
    <property type="match status" value="1"/>
</dbReference>
<dbReference type="InterPro" id="IPR039426">
    <property type="entry name" value="TonB-dep_rcpt-like"/>
</dbReference>
<accession>F4CCP4</accession>
<evidence type="ECO:0000256" key="9">
    <source>
        <dbReference type="RuleBase" id="RU003357"/>
    </source>
</evidence>
<keyword evidence="4 8" id="KW-0812">Transmembrane</keyword>
<evidence type="ECO:0000256" key="8">
    <source>
        <dbReference type="PROSITE-ProRule" id="PRU01360"/>
    </source>
</evidence>
<evidence type="ECO:0000256" key="2">
    <source>
        <dbReference type="ARBA" id="ARBA00022448"/>
    </source>
</evidence>
<keyword evidence="6 8" id="KW-0472">Membrane</keyword>
<evidence type="ECO:0000256" key="6">
    <source>
        <dbReference type="ARBA" id="ARBA00023136"/>
    </source>
</evidence>
<dbReference type="Pfam" id="PF13715">
    <property type="entry name" value="CarbopepD_reg_2"/>
    <property type="match status" value="1"/>
</dbReference>
<dbReference type="GO" id="GO:0009279">
    <property type="term" value="C:cell outer membrane"/>
    <property type="evidence" value="ECO:0007669"/>
    <property type="project" value="UniProtKB-SubCell"/>
</dbReference>
<dbReference type="InterPro" id="IPR023996">
    <property type="entry name" value="TonB-dep_OMP_SusC/RagA"/>
</dbReference>
<keyword evidence="2 8" id="KW-0813">Transport</keyword>
<dbReference type="NCBIfam" id="TIGR04057">
    <property type="entry name" value="SusC_RagA_signa"/>
    <property type="match status" value="1"/>
</dbReference>
<dbReference type="Gene3D" id="2.170.130.10">
    <property type="entry name" value="TonB-dependent receptor, plug domain"/>
    <property type="match status" value="1"/>
</dbReference>
<keyword evidence="12" id="KW-0675">Receptor</keyword>
<keyword evidence="3 8" id="KW-1134">Transmembrane beta strand</keyword>
<feature type="domain" description="TonB-dependent receptor plug" evidence="11">
    <location>
        <begin position="113"/>
        <end position="218"/>
    </location>
</feature>
<keyword evidence="7 8" id="KW-0998">Cell outer membrane</keyword>
<keyword evidence="5 9" id="KW-0798">TonB box</keyword>
<dbReference type="PATRIC" id="fig|743722.3.peg.1082"/>
<dbReference type="InterPro" id="IPR037066">
    <property type="entry name" value="Plug_dom_sf"/>
</dbReference>
<evidence type="ECO:0000313" key="12">
    <source>
        <dbReference type="EMBL" id="ADZ77580.1"/>
    </source>
</evidence>
<dbReference type="STRING" id="743722.Sph21_1008"/>
<dbReference type="KEGG" id="shg:Sph21_1008"/>
<evidence type="ECO:0000256" key="3">
    <source>
        <dbReference type="ARBA" id="ARBA00022452"/>
    </source>
</evidence>
<dbReference type="InterPro" id="IPR036942">
    <property type="entry name" value="Beta-barrel_TonB_sf"/>
</dbReference>
<feature type="domain" description="TonB-dependent receptor-like beta-barrel" evidence="10">
    <location>
        <begin position="364"/>
        <end position="936"/>
    </location>
</feature>
<dbReference type="EMBL" id="CP002584">
    <property type="protein sequence ID" value="ADZ77580.1"/>
    <property type="molecule type" value="Genomic_DNA"/>
</dbReference>
<comment type="subcellular location">
    <subcellularLocation>
        <location evidence="1 8">Cell outer membrane</location>
        <topology evidence="1 8">Multi-pass membrane protein</topology>
    </subcellularLocation>
</comment>
<dbReference type="InterPro" id="IPR012910">
    <property type="entry name" value="Plug_dom"/>
</dbReference>
<dbReference type="InterPro" id="IPR000531">
    <property type="entry name" value="Beta-barrel_TonB"/>
</dbReference>
<dbReference type="Gene3D" id="2.60.40.1120">
    <property type="entry name" value="Carboxypeptidase-like, regulatory domain"/>
    <property type="match status" value="1"/>
</dbReference>
<dbReference type="Gene3D" id="2.40.170.20">
    <property type="entry name" value="TonB-dependent receptor, beta-barrel domain"/>
    <property type="match status" value="1"/>
</dbReference>
<gene>
    <name evidence="12" type="ordered locus">Sph21_1008</name>
</gene>
<evidence type="ECO:0000259" key="11">
    <source>
        <dbReference type="Pfam" id="PF07715"/>
    </source>
</evidence>
<evidence type="ECO:0000259" key="10">
    <source>
        <dbReference type="Pfam" id="PF00593"/>
    </source>
</evidence>
<dbReference type="SUPFAM" id="SSF49464">
    <property type="entry name" value="Carboxypeptidase regulatory domain-like"/>
    <property type="match status" value="1"/>
</dbReference>
<sequence length="979" mass="109024">MLYKSVVLLTMMLLAVKLYAQESVSGIVMNSKREPLPGVTITEKGRSNSVKADADGRFTIKLQDSGATLVFTYIGYKTQEQKTVGTGNIQVSLAEDIAGLDEVVVIGYGTQRKSEVTSAVVSVKSEDFLKGNVRDAADLIRSKVAGLTITKGSGSPGAGSQVMLRGFSTLKGNAAPLVLVDGIVGDFATVPPESIESVDVLKDASASAIYGTRGANGVILITTKKGSRNEQVNVNYHAYGAISSFFKVPDFMDADDVRNGLTAYKDLGANTDWLDAVTQTGFSQNHSLSIQGGNRSTTYAANVTYRNEDGVMKMTDLNSIKTSFDLTHYMLNDVLKINVNLVNASQKSNINASTAADLSSPYRQAVIRNPTAPIYNEDGSYYEDLSVFQYYNPVSILNERQGDNKQRWYRLTGNITLEPIKGWKTNLMLSRRNTTTLEGYYSSKKYYTSLVDGLNGSANRNDYDLVSDNLELTTNYVKVIGDHAINLLGGYSYLYNEVESGSMYNFDFPSDVFSYHNIGAGQALKDGRASITSNRYDDRLISFFGRVSYSYKNRYNLLASFRREGSSKFGENNKWGNFPAASVGWTMNNEPFLRDATWINNLKLRAGYGVTGVIPNDPYQSLTRYNYGTFYYDQGWLSGLDVVSNPNPDLKWERSAELNIGLDYSLFNERLSGSIDFYNKRTSDMLWDYNVPVPPNRYPTTMANVGKMRNRGVEVSINVVPVRNSRFEWRSMVTASHNDNKLISLSNDLYQTANFIYGAYAGDPISVPTHKLQEGQSFGNYWGPKAVGVSEDGFWLIEDPNTGETVQLTQNMLNDTYRQYLGNGVPKVYLGWSNSFSYKGFDLNMQLSSQWGFKILNEQRMFYENNSIAYNRLKTAQDPVFGIAPLSSSQSQTFTSYYLENGNFVKMDNISLGYTFKFSKIPYIKNLRLYLTGQNLFVISSYSGLDPELTNSNLMGAGLDPRDKYPTIKSFTFGLNLTL</sequence>
<reference evidence="12" key="1">
    <citation type="submission" date="2011-03" db="EMBL/GenBank/DDBJ databases">
        <title>Complete sequence of Sphingobacterium sp. 21.</title>
        <authorList>
            <consortium name="US DOE Joint Genome Institute"/>
            <person name="Lucas S."/>
            <person name="Copeland A."/>
            <person name="Lapidus A."/>
            <person name="Cheng J.-F."/>
            <person name="Goodwin L."/>
            <person name="Pitluck S."/>
            <person name="Davenport K."/>
            <person name="Detter J.C."/>
            <person name="Han C."/>
            <person name="Tapia R."/>
            <person name="Land M."/>
            <person name="Hauser L."/>
            <person name="Kyrpides N."/>
            <person name="Ivanova N."/>
            <person name="Ovchinnikova G."/>
            <person name="Pagani I."/>
            <person name="Siebers A.K."/>
            <person name="Allgaier M."/>
            <person name="Thelen M.P."/>
            <person name="Hugenholtz P."/>
            <person name="Woyke T."/>
        </authorList>
    </citation>
    <scope>NUCLEOTIDE SEQUENCE</scope>
    <source>
        <strain evidence="12">21</strain>
    </source>
</reference>
<dbReference type="Pfam" id="PF00593">
    <property type="entry name" value="TonB_dep_Rec_b-barrel"/>
    <property type="match status" value="1"/>
</dbReference>
<dbReference type="InterPro" id="IPR023997">
    <property type="entry name" value="TonB-dep_OMP_SusC/RagA_CS"/>
</dbReference>
<dbReference type="SUPFAM" id="SSF56935">
    <property type="entry name" value="Porins"/>
    <property type="match status" value="1"/>
</dbReference>
<evidence type="ECO:0000256" key="4">
    <source>
        <dbReference type="ARBA" id="ARBA00022692"/>
    </source>
</evidence>
<dbReference type="eggNOG" id="COG4771">
    <property type="taxonomic scope" value="Bacteria"/>
</dbReference>
<name>F4CCP4_SPHS2</name>
<dbReference type="PROSITE" id="PS52016">
    <property type="entry name" value="TONB_DEPENDENT_REC_3"/>
    <property type="match status" value="1"/>
</dbReference>
<dbReference type="AlphaFoldDB" id="F4CCP4"/>
<comment type="similarity">
    <text evidence="8 9">Belongs to the TonB-dependent receptor family.</text>
</comment>